<dbReference type="PANTHER" id="PTHR33620:SF1">
    <property type="entry name" value="UREASE ACCESSORY PROTEIN F"/>
    <property type="match status" value="1"/>
</dbReference>
<gene>
    <name evidence="3" type="primary">ureF</name>
    <name evidence="4" type="ORF">IAB26_02820</name>
</gene>
<comment type="caution">
    <text evidence="4">The sequence shown here is derived from an EMBL/GenBank/DDBJ whole genome shotgun (WGS) entry which is preliminary data.</text>
</comment>
<dbReference type="InterPro" id="IPR038277">
    <property type="entry name" value="UreF_sf"/>
</dbReference>
<comment type="subcellular location">
    <subcellularLocation>
        <location evidence="3">Cytoplasm</location>
    </subcellularLocation>
</comment>
<name>A0A9D0ZTP8_9FIRM</name>
<accession>A0A9D0ZTP8</accession>
<dbReference type="EMBL" id="DVFT01000037">
    <property type="protein sequence ID" value="HIQ95472.1"/>
    <property type="molecule type" value="Genomic_DNA"/>
</dbReference>
<comment type="similarity">
    <text evidence="3">Belongs to the UreF family.</text>
</comment>
<keyword evidence="1 3" id="KW-0996">Nickel insertion</keyword>
<protein>
    <recommendedName>
        <fullName evidence="3">Urease accessory protein UreF</fullName>
    </recommendedName>
</protein>
<reference evidence="4" key="1">
    <citation type="submission" date="2020-10" db="EMBL/GenBank/DDBJ databases">
        <authorList>
            <person name="Gilroy R."/>
        </authorList>
    </citation>
    <scope>NUCLEOTIDE SEQUENCE</scope>
    <source>
        <strain evidence="4">ChiSjej3B21-11622</strain>
    </source>
</reference>
<evidence type="ECO:0000313" key="5">
    <source>
        <dbReference type="Proteomes" id="UP000886886"/>
    </source>
</evidence>
<dbReference type="PIRSF" id="PIRSF009467">
    <property type="entry name" value="Ureas_acces_UreF"/>
    <property type="match status" value="1"/>
</dbReference>
<dbReference type="AlphaFoldDB" id="A0A9D0ZTP8"/>
<keyword evidence="2 3" id="KW-0143">Chaperone</keyword>
<evidence type="ECO:0000256" key="3">
    <source>
        <dbReference type="HAMAP-Rule" id="MF_01385"/>
    </source>
</evidence>
<dbReference type="Gene3D" id="1.10.4190.10">
    <property type="entry name" value="Urease accessory protein UreF"/>
    <property type="match status" value="1"/>
</dbReference>
<dbReference type="PANTHER" id="PTHR33620">
    <property type="entry name" value="UREASE ACCESSORY PROTEIN F"/>
    <property type="match status" value="1"/>
</dbReference>
<evidence type="ECO:0000256" key="2">
    <source>
        <dbReference type="ARBA" id="ARBA00023186"/>
    </source>
</evidence>
<dbReference type="GO" id="GO:0016151">
    <property type="term" value="F:nickel cation binding"/>
    <property type="evidence" value="ECO:0007669"/>
    <property type="project" value="UniProtKB-UniRule"/>
</dbReference>
<dbReference type="GO" id="GO:0005737">
    <property type="term" value="C:cytoplasm"/>
    <property type="evidence" value="ECO:0007669"/>
    <property type="project" value="UniProtKB-SubCell"/>
</dbReference>
<organism evidence="4 5">
    <name type="scientific">Candidatus Limivivens merdigallinarum</name>
    <dbReference type="NCBI Taxonomy" id="2840859"/>
    <lineage>
        <taxon>Bacteria</taxon>
        <taxon>Bacillati</taxon>
        <taxon>Bacillota</taxon>
        <taxon>Clostridia</taxon>
        <taxon>Lachnospirales</taxon>
        <taxon>Lachnospiraceae</taxon>
        <taxon>Lachnospiraceae incertae sedis</taxon>
        <taxon>Candidatus Limivivens</taxon>
    </lineage>
</organism>
<sequence length="233" mass="26083">MNTRELLGQLYLLQVNDSLFPIGGYSHSYGLETYIQEGAVHDLATAEEYIRKKLAYSFLYTDLLAVRLAFDAAECADYPALSRLEEILEASRLPLELREASKKLGSRFVKTVSGLTIPWKDASFQLYREQQKGTSICHPCAYGVFCEALGLSRRDALAHFLYAQTSAMVTNCVKTIPLSQTSGQKLLSSLFPFFEELLDQAERASADMLCASAPGFDLSSIRHETLYSRLYMS</sequence>
<comment type="function">
    <text evidence="3">Required for maturation of urease via the functional incorporation of the urease nickel metallocenter.</text>
</comment>
<dbReference type="Pfam" id="PF01730">
    <property type="entry name" value="UreF"/>
    <property type="match status" value="1"/>
</dbReference>
<reference evidence="4" key="2">
    <citation type="journal article" date="2021" name="PeerJ">
        <title>Extensive microbial diversity within the chicken gut microbiome revealed by metagenomics and culture.</title>
        <authorList>
            <person name="Gilroy R."/>
            <person name="Ravi A."/>
            <person name="Getino M."/>
            <person name="Pursley I."/>
            <person name="Horton D.L."/>
            <person name="Alikhan N.F."/>
            <person name="Baker D."/>
            <person name="Gharbi K."/>
            <person name="Hall N."/>
            <person name="Watson M."/>
            <person name="Adriaenssens E.M."/>
            <person name="Foster-Nyarko E."/>
            <person name="Jarju S."/>
            <person name="Secka A."/>
            <person name="Antonio M."/>
            <person name="Oren A."/>
            <person name="Chaudhuri R.R."/>
            <person name="La Ragione R."/>
            <person name="Hildebrand F."/>
            <person name="Pallen M.J."/>
        </authorList>
    </citation>
    <scope>NUCLEOTIDE SEQUENCE</scope>
    <source>
        <strain evidence="4">ChiSjej3B21-11622</strain>
    </source>
</reference>
<dbReference type="InterPro" id="IPR002639">
    <property type="entry name" value="UreF"/>
</dbReference>
<keyword evidence="3" id="KW-0963">Cytoplasm</keyword>
<dbReference type="HAMAP" id="MF_01385">
    <property type="entry name" value="UreF"/>
    <property type="match status" value="1"/>
</dbReference>
<proteinExistence type="inferred from homology"/>
<evidence type="ECO:0000256" key="1">
    <source>
        <dbReference type="ARBA" id="ARBA00022988"/>
    </source>
</evidence>
<evidence type="ECO:0000313" key="4">
    <source>
        <dbReference type="EMBL" id="HIQ95472.1"/>
    </source>
</evidence>
<dbReference type="Proteomes" id="UP000886886">
    <property type="component" value="Unassembled WGS sequence"/>
</dbReference>
<comment type="subunit">
    <text evidence="3">UreD, UreF and UreG form a complex that acts as a GTP-hydrolysis-dependent molecular chaperone, activating the urease apoprotein by helping to assemble the nickel containing metallocenter of UreC. The UreE protein probably delivers the nickel.</text>
</comment>